<feature type="compositionally biased region" description="Polar residues" evidence="1">
    <location>
        <begin position="147"/>
        <end position="169"/>
    </location>
</feature>
<evidence type="ECO:0000256" key="1">
    <source>
        <dbReference type="SAM" id="MobiDB-lite"/>
    </source>
</evidence>
<dbReference type="AlphaFoldDB" id="A0A7J5ZKP3"/>
<organism evidence="2 3">
    <name type="scientific">Dissostichus mawsoni</name>
    <name type="common">Antarctic cod</name>
    <dbReference type="NCBI Taxonomy" id="36200"/>
    <lineage>
        <taxon>Eukaryota</taxon>
        <taxon>Metazoa</taxon>
        <taxon>Chordata</taxon>
        <taxon>Craniata</taxon>
        <taxon>Vertebrata</taxon>
        <taxon>Euteleostomi</taxon>
        <taxon>Actinopterygii</taxon>
        <taxon>Neopterygii</taxon>
        <taxon>Teleostei</taxon>
        <taxon>Neoteleostei</taxon>
        <taxon>Acanthomorphata</taxon>
        <taxon>Eupercaria</taxon>
        <taxon>Perciformes</taxon>
        <taxon>Notothenioidei</taxon>
        <taxon>Nototheniidae</taxon>
        <taxon>Dissostichus</taxon>
    </lineage>
</organism>
<feature type="region of interest" description="Disordered" evidence="1">
    <location>
        <begin position="1"/>
        <end position="76"/>
    </location>
</feature>
<feature type="region of interest" description="Disordered" evidence="1">
    <location>
        <begin position="130"/>
        <end position="186"/>
    </location>
</feature>
<comment type="caution">
    <text evidence="2">The sequence shown here is derived from an EMBL/GenBank/DDBJ whole genome shotgun (WGS) entry which is preliminary data.</text>
</comment>
<feature type="compositionally biased region" description="Low complexity" evidence="1">
    <location>
        <begin position="1"/>
        <end position="12"/>
    </location>
</feature>
<reference evidence="2 3" key="1">
    <citation type="submission" date="2020-03" db="EMBL/GenBank/DDBJ databases">
        <title>Dissostichus mawsoni Genome sequencing and assembly.</title>
        <authorList>
            <person name="Park H."/>
        </authorList>
    </citation>
    <scope>NUCLEOTIDE SEQUENCE [LARGE SCALE GENOMIC DNA]</scope>
    <source>
        <strain evidence="2">DM0001</strain>
        <tissue evidence="2">Muscle</tissue>
    </source>
</reference>
<evidence type="ECO:0000313" key="3">
    <source>
        <dbReference type="Proteomes" id="UP000518266"/>
    </source>
</evidence>
<feature type="region of interest" description="Disordered" evidence="1">
    <location>
        <begin position="198"/>
        <end position="221"/>
    </location>
</feature>
<feature type="compositionally biased region" description="Polar residues" evidence="1">
    <location>
        <begin position="63"/>
        <end position="75"/>
    </location>
</feature>
<feature type="non-terminal residue" evidence="2">
    <location>
        <position position="221"/>
    </location>
</feature>
<dbReference type="EMBL" id="JAAKFY010000002">
    <property type="protein sequence ID" value="KAF3860948.1"/>
    <property type="molecule type" value="Genomic_DNA"/>
</dbReference>
<protein>
    <submittedName>
        <fullName evidence="2">Uncharacterized protein</fullName>
    </submittedName>
</protein>
<proteinExistence type="predicted"/>
<gene>
    <name evidence="2" type="ORF">F7725_001203</name>
</gene>
<accession>A0A7J5ZKP3</accession>
<feature type="compositionally biased region" description="Low complexity" evidence="1">
    <location>
        <begin position="130"/>
        <end position="146"/>
    </location>
</feature>
<feature type="compositionally biased region" description="Polar residues" evidence="1">
    <location>
        <begin position="21"/>
        <end position="39"/>
    </location>
</feature>
<sequence>MSSSSSCCSASSRLETKHSFSAESTRSTTRSPQVCQSSDRPSRLAGVKGSGVREGKESAPDGQVSNSAQVTQQPPDSLLELREAGQRIRRLELTGVHPGADLMVQRLHVLQQVQLTLGLGRWTRLRSSFSSSTSHTHLTTSHSSVSIATGQEEVSSPLSAVSVDQSLPSSAEREEQTLQIQNTPAAHESFTAIRERSEFSSSLLPCPDEKKNNNKSSHQRI</sequence>
<name>A0A7J5ZKP3_DISMA</name>
<keyword evidence="3" id="KW-1185">Reference proteome</keyword>
<evidence type="ECO:0000313" key="2">
    <source>
        <dbReference type="EMBL" id="KAF3860948.1"/>
    </source>
</evidence>
<dbReference type="Proteomes" id="UP000518266">
    <property type="component" value="Unassembled WGS sequence"/>
</dbReference>